<evidence type="ECO:0000313" key="2">
    <source>
        <dbReference type="Proteomes" id="UP000621455"/>
    </source>
</evidence>
<organism evidence="1 2">
    <name type="scientific">Massilia frigida</name>
    <dbReference type="NCBI Taxonomy" id="2609281"/>
    <lineage>
        <taxon>Bacteria</taxon>
        <taxon>Pseudomonadati</taxon>
        <taxon>Pseudomonadota</taxon>
        <taxon>Betaproteobacteria</taxon>
        <taxon>Burkholderiales</taxon>
        <taxon>Oxalobacteraceae</taxon>
        <taxon>Telluria group</taxon>
        <taxon>Massilia</taxon>
    </lineage>
</organism>
<keyword evidence="2" id="KW-1185">Reference proteome</keyword>
<dbReference type="Proteomes" id="UP000621455">
    <property type="component" value="Unassembled WGS sequence"/>
</dbReference>
<reference evidence="1 2" key="1">
    <citation type="submission" date="2019-10" db="EMBL/GenBank/DDBJ databases">
        <title>Taxonomy of Antarctic Massilia spp.: description of Massilia rubra sp. nov., Massilia aquatica sp. nov., Massilia mucilaginosa sp. nov., Massilia frigida sp. nov. isolated from streams, lakes and regoliths.</title>
        <authorList>
            <person name="Holochova P."/>
            <person name="Sedlacek I."/>
            <person name="Kralova S."/>
            <person name="Maslanova I."/>
            <person name="Busse H.-J."/>
            <person name="Stankova E."/>
            <person name="Vrbovska V."/>
            <person name="Kovarovic V."/>
            <person name="Bartak M."/>
            <person name="Svec P."/>
            <person name="Pantucek R."/>
        </authorList>
    </citation>
    <scope>NUCLEOTIDE SEQUENCE [LARGE SCALE GENOMIC DNA]</scope>
    <source>
        <strain evidence="1 2">CCM 8695</strain>
    </source>
</reference>
<name>A0ABX0NIA2_9BURK</name>
<evidence type="ECO:0000313" key="1">
    <source>
        <dbReference type="EMBL" id="NHZ83301.1"/>
    </source>
</evidence>
<comment type="caution">
    <text evidence="1">The sequence shown here is derived from an EMBL/GenBank/DDBJ whole genome shotgun (WGS) entry which is preliminary data.</text>
</comment>
<gene>
    <name evidence="1" type="ORF">F2P44_29100</name>
</gene>
<protein>
    <submittedName>
        <fullName evidence="1">Uncharacterized protein</fullName>
    </submittedName>
</protein>
<dbReference type="EMBL" id="WHJG01000048">
    <property type="protein sequence ID" value="NHZ83301.1"/>
    <property type="molecule type" value="Genomic_DNA"/>
</dbReference>
<accession>A0ABX0NIA2</accession>
<proteinExistence type="predicted"/>
<sequence length="170" mass="19829">MSDRFKGIWSEFQENIRNLDEGASPREILDVILDWLRKYKEYFLRPPFSDYGFNRFITLDAPDYPVEISLMRGEELLFFKKLVFNQQGKDKESIARILRDTFEMLLVLEMDEKCANCGRDGLGVYLNEENAKLVYECKQCGIAKYTDGAKLDGGHYVFAKTVDLIKEKLI</sequence>
<dbReference type="RefSeq" id="WP_167092845.1">
    <property type="nucleotide sequence ID" value="NZ_WHJG01000048.1"/>
</dbReference>